<sequence length="141" mass="15755">MCLSAWLSVLPGFKDFKRPALRKSPLIGFRFLITAGVAALFTQLTTGHVGSPDGIFSEGFGRHHHSLLLKHSLLFVVLFACILRVLGSLGSACKKGAIHFIFVNGLLCKEITEYDATRVTCITTRNRFSWKGKVRLHRKKR</sequence>
<accession>A0A4U5PA00</accession>
<dbReference type="AlphaFoldDB" id="A0A4U5PA00"/>
<dbReference type="Proteomes" id="UP000298663">
    <property type="component" value="Unassembled WGS sequence"/>
</dbReference>
<protein>
    <submittedName>
        <fullName evidence="2">Uncharacterized protein</fullName>
    </submittedName>
</protein>
<keyword evidence="1" id="KW-0812">Transmembrane</keyword>
<keyword evidence="3" id="KW-1185">Reference proteome</keyword>
<evidence type="ECO:0000256" key="1">
    <source>
        <dbReference type="SAM" id="Phobius"/>
    </source>
</evidence>
<reference evidence="2 3" key="1">
    <citation type="journal article" date="2015" name="Genome Biol.">
        <title>Comparative genomics of Steinernema reveals deeply conserved gene regulatory networks.</title>
        <authorList>
            <person name="Dillman A.R."/>
            <person name="Macchietto M."/>
            <person name="Porter C.F."/>
            <person name="Rogers A."/>
            <person name="Williams B."/>
            <person name="Antoshechkin I."/>
            <person name="Lee M.M."/>
            <person name="Goodwin Z."/>
            <person name="Lu X."/>
            <person name="Lewis E.E."/>
            <person name="Goodrich-Blair H."/>
            <person name="Stock S.P."/>
            <person name="Adams B.J."/>
            <person name="Sternberg P.W."/>
            <person name="Mortazavi A."/>
        </authorList>
    </citation>
    <scope>NUCLEOTIDE SEQUENCE [LARGE SCALE GENOMIC DNA]</scope>
    <source>
        <strain evidence="2 3">ALL</strain>
    </source>
</reference>
<organism evidence="2 3">
    <name type="scientific">Steinernema carpocapsae</name>
    <name type="common">Entomopathogenic nematode</name>
    <dbReference type="NCBI Taxonomy" id="34508"/>
    <lineage>
        <taxon>Eukaryota</taxon>
        <taxon>Metazoa</taxon>
        <taxon>Ecdysozoa</taxon>
        <taxon>Nematoda</taxon>
        <taxon>Chromadorea</taxon>
        <taxon>Rhabditida</taxon>
        <taxon>Tylenchina</taxon>
        <taxon>Panagrolaimomorpha</taxon>
        <taxon>Strongyloidoidea</taxon>
        <taxon>Steinernematidae</taxon>
        <taxon>Steinernema</taxon>
    </lineage>
</organism>
<feature type="transmembrane region" description="Helical" evidence="1">
    <location>
        <begin position="67"/>
        <end position="86"/>
    </location>
</feature>
<comment type="caution">
    <text evidence="2">The sequence shown here is derived from an EMBL/GenBank/DDBJ whole genome shotgun (WGS) entry which is preliminary data.</text>
</comment>
<evidence type="ECO:0000313" key="3">
    <source>
        <dbReference type="Proteomes" id="UP000298663"/>
    </source>
</evidence>
<evidence type="ECO:0000313" key="2">
    <source>
        <dbReference type="EMBL" id="TKR92744.1"/>
    </source>
</evidence>
<reference evidence="2 3" key="2">
    <citation type="journal article" date="2019" name="G3 (Bethesda)">
        <title>Hybrid Assembly of the Genome of the Entomopathogenic Nematode Steinernema carpocapsae Identifies the X-Chromosome.</title>
        <authorList>
            <person name="Serra L."/>
            <person name="Macchietto M."/>
            <person name="Macias-Munoz A."/>
            <person name="McGill C.J."/>
            <person name="Rodriguez I.M."/>
            <person name="Rodriguez B."/>
            <person name="Murad R."/>
            <person name="Mortazavi A."/>
        </authorList>
    </citation>
    <scope>NUCLEOTIDE SEQUENCE [LARGE SCALE GENOMIC DNA]</scope>
    <source>
        <strain evidence="2 3">ALL</strain>
    </source>
</reference>
<keyword evidence="1" id="KW-0472">Membrane</keyword>
<name>A0A4U5PA00_STECR</name>
<keyword evidence="1" id="KW-1133">Transmembrane helix</keyword>
<dbReference type="EMBL" id="AZBU02000002">
    <property type="protein sequence ID" value="TKR92744.1"/>
    <property type="molecule type" value="Genomic_DNA"/>
</dbReference>
<gene>
    <name evidence="2" type="ORF">L596_007334</name>
</gene>
<proteinExistence type="predicted"/>
<feature type="transmembrane region" description="Helical" evidence="1">
    <location>
        <begin position="27"/>
        <end position="47"/>
    </location>
</feature>